<feature type="region of interest" description="Disordered" evidence="1">
    <location>
        <begin position="20"/>
        <end position="84"/>
    </location>
</feature>
<reference evidence="2" key="1">
    <citation type="submission" date="2023-06" db="EMBL/GenBank/DDBJ databases">
        <title>Genomic of Parafulvivirga corallium.</title>
        <authorList>
            <person name="Wang G."/>
        </authorList>
    </citation>
    <scope>NUCLEOTIDE SEQUENCE</scope>
    <source>
        <strain evidence="2">BMA10</strain>
    </source>
</reference>
<comment type="caution">
    <text evidence="2">The sequence shown here is derived from an EMBL/GenBank/DDBJ whole genome shotgun (WGS) entry which is preliminary data.</text>
</comment>
<accession>A0ABT8KZP3</accession>
<evidence type="ECO:0000313" key="2">
    <source>
        <dbReference type="EMBL" id="MDN5204870.1"/>
    </source>
</evidence>
<sequence length="84" mass="9375">MKISNLFIALIVLCSVSCSSKSTNNEHGHDHETSEHGHTHEEGTADHEHDDHHEQEEFTIEGDSSKVDTDSTHTHEDGSTHHSH</sequence>
<feature type="compositionally biased region" description="Basic and acidic residues" evidence="1">
    <location>
        <begin position="24"/>
        <end position="56"/>
    </location>
</feature>
<gene>
    <name evidence="2" type="ORF">QQ008_25995</name>
</gene>
<evidence type="ECO:0000313" key="3">
    <source>
        <dbReference type="Proteomes" id="UP001172082"/>
    </source>
</evidence>
<protein>
    <submittedName>
        <fullName evidence="2">Uncharacterized protein</fullName>
    </submittedName>
</protein>
<keyword evidence="3" id="KW-1185">Reference proteome</keyword>
<dbReference type="RefSeq" id="WP_346754893.1">
    <property type="nucleotide sequence ID" value="NZ_JAUJEA010000013.1"/>
</dbReference>
<name>A0ABT8KZP3_9BACT</name>
<feature type="compositionally biased region" description="Basic and acidic residues" evidence="1">
    <location>
        <begin position="63"/>
        <end position="84"/>
    </location>
</feature>
<organism evidence="2 3">
    <name type="scientific">Splendidivirga corallicola</name>
    <dbReference type="NCBI Taxonomy" id="3051826"/>
    <lineage>
        <taxon>Bacteria</taxon>
        <taxon>Pseudomonadati</taxon>
        <taxon>Bacteroidota</taxon>
        <taxon>Cytophagia</taxon>
        <taxon>Cytophagales</taxon>
        <taxon>Splendidivirgaceae</taxon>
        <taxon>Splendidivirga</taxon>
    </lineage>
</organism>
<proteinExistence type="predicted"/>
<dbReference type="Proteomes" id="UP001172082">
    <property type="component" value="Unassembled WGS sequence"/>
</dbReference>
<dbReference type="EMBL" id="JAUJEA010000013">
    <property type="protein sequence ID" value="MDN5204870.1"/>
    <property type="molecule type" value="Genomic_DNA"/>
</dbReference>
<evidence type="ECO:0000256" key="1">
    <source>
        <dbReference type="SAM" id="MobiDB-lite"/>
    </source>
</evidence>